<dbReference type="PANTHER" id="PTHR43796:SF2">
    <property type="entry name" value="CARBOXYNORSPERMIDINE SYNTHASE"/>
    <property type="match status" value="1"/>
</dbReference>
<evidence type="ECO:0000313" key="2">
    <source>
        <dbReference type="EMBL" id="KAK9125161.1"/>
    </source>
</evidence>
<dbReference type="EMBL" id="JBBNAG010000006">
    <property type="protein sequence ID" value="KAK9125161.1"/>
    <property type="molecule type" value="Genomic_DNA"/>
</dbReference>
<accession>A0AAP0J2Z6</accession>
<name>A0AAP0J2Z6_9MAGN</name>
<proteinExistence type="predicted"/>
<dbReference type="InterPro" id="IPR005097">
    <property type="entry name" value="Sacchrp_dh_NADP-bd"/>
</dbReference>
<dbReference type="SUPFAM" id="SSF51735">
    <property type="entry name" value="NAD(P)-binding Rossmann-fold domains"/>
    <property type="match status" value="1"/>
</dbReference>
<gene>
    <name evidence="2" type="ORF">Scep_014007</name>
</gene>
<evidence type="ECO:0000259" key="1">
    <source>
        <dbReference type="Pfam" id="PF03435"/>
    </source>
</evidence>
<dbReference type="Proteomes" id="UP001419268">
    <property type="component" value="Unassembled WGS sequence"/>
</dbReference>
<dbReference type="Pfam" id="PF03435">
    <property type="entry name" value="Sacchrp_dh_NADP"/>
    <property type="match status" value="1"/>
</dbReference>
<feature type="domain" description="Saccharopine dehydrogenase NADP binding" evidence="1">
    <location>
        <begin position="38"/>
        <end position="105"/>
    </location>
</feature>
<evidence type="ECO:0000313" key="3">
    <source>
        <dbReference type="Proteomes" id="UP001419268"/>
    </source>
</evidence>
<comment type="caution">
    <text evidence="2">The sequence shown here is derived from an EMBL/GenBank/DDBJ whole genome shotgun (WGS) entry which is preliminary data.</text>
</comment>
<dbReference type="AlphaFoldDB" id="A0AAP0J2Z6"/>
<dbReference type="InterPro" id="IPR036291">
    <property type="entry name" value="NAD(P)-bd_dom_sf"/>
</dbReference>
<reference evidence="2 3" key="1">
    <citation type="submission" date="2024-01" db="EMBL/GenBank/DDBJ databases">
        <title>Genome assemblies of Stephania.</title>
        <authorList>
            <person name="Yang L."/>
        </authorList>
    </citation>
    <scope>NUCLEOTIDE SEQUENCE [LARGE SCALE GENOMIC DNA]</scope>
    <source>
        <strain evidence="2">JXDWG</strain>
        <tissue evidence="2">Leaf</tissue>
    </source>
</reference>
<keyword evidence="3" id="KW-1185">Reference proteome</keyword>
<sequence>MAGASSWVQMNQSVVLACAKESDRNPRIRKKSSSSSRVLILGGTGRVGGSTALALSNLSPDLRILVGGRNREKGAALVAKLGESSEFAEVDIDNVKALEAYLNGGRKQDAKWDKEHTELTLKF</sequence>
<protein>
    <recommendedName>
        <fullName evidence="1">Saccharopine dehydrogenase NADP binding domain-containing protein</fullName>
    </recommendedName>
</protein>
<dbReference type="PANTHER" id="PTHR43796">
    <property type="entry name" value="CARBOXYNORSPERMIDINE SYNTHASE"/>
    <property type="match status" value="1"/>
</dbReference>
<dbReference type="Gene3D" id="3.40.50.720">
    <property type="entry name" value="NAD(P)-binding Rossmann-like Domain"/>
    <property type="match status" value="1"/>
</dbReference>
<organism evidence="2 3">
    <name type="scientific">Stephania cephalantha</name>
    <dbReference type="NCBI Taxonomy" id="152367"/>
    <lineage>
        <taxon>Eukaryota</taxon>
        <taxon>Viridiplantae</taxon>
        <taxon>Streptophyta</taxon>
        <taxon>Embryophyta</taxon>
        <taxon>Tracheophyta</taxon>
        <taxon>Spermatophyta</taxon>
        <taxon>Magnoliopsida</taxon>
        <taxon>Ranunculales</taxon>
        <taxon>Menispermaceae</taxon>
        <taxon>Menispermoideae</taxon>
        <taxon>Cissampelideae</taxon>
        <taxon>Stephania</taxon>
    </lineage>
</organism>